<evidence type="ECO:0000256" key="1">
    <source>
        <dbReference type="ARBA" id="ARBA00004141"/>
    </source>
</evidence>
<evidence type="ECO:0000256" key="2">
    <source>
        <dbReference type="ARBA" id="ARBA00022692"/>
    </source>
</evidence>
<dbReference type="GO" id="GO:0035869">
    <property type="term" value="C:ciliary transition zone"/>
    <property type="evidence" value="ECO:0007669"/>
    <property type="project" value="TreeGrafter"/>
</dbReference>
<feature type="transmembrane region" description="Helical" evidence="5">
    <location>
        <begin position="75"/>
        <end position="95"/>
    </location>
</feature>
<evidence type="ECO:0000313" key="6">
    <source>
        <dbReference type="EMBL" id="GIY44703.1"/>
    </source>
</evidence>
<dbReference type="AlphaFoldDB" id="A0AAV4TL63"/>
<reference evidence="6 7" key="1">
    <citation type="submission" date="2021-06" db="EMBL/GenBank/DDBJ databases">
        <title>Caerostris darwini draft genome.</title>
        <authorList>
            <person name="Kono N."/>
            <person name="Arakawa K."/>
        </authorList>
    </citation>
    <scope>NUCLEOTIDE SEQUENCE [LARGE SCALE GENOMIC DNA]</scope>
</reference>
<feature type="transmembrane region" description="Helical" evidence="5">
    <location>
        <begin position="44"/>
        <end position="63"/>
    </location>
</feature>
<dbReference type="GO" id="GO:1905515">
    <property type="term" value="P:non-motile cilium assembly"/>
    <property type="evidence" value="ECO:0007669"/>
    <property type="project" value="TreeGrafter"/>
</dbReference>
<dbReference type="EMBL" id="BPLQ01009559">
    <property type="protein sequence ID" value="GIY44703.1"/>
    <property type="molecule type" value="Genomic_DNA"/>
</dbReference>
<dbReference type="Pfam" id="PF09799">
    <property type="entry name" value="Transmemb_17"/>
    <property type="match status" value="1"/>
</dbReference>
<dbReference type="PANTHER" id="PTHR13531">
    <property type="entry name" value="GEO07735P1-RELATED-RELATED"/>
    <property type="match status" value="1"/>
</dbReference>
<organism evidence="6 7">
    <name type="scientific">Caerostris darwini</name>
    <dbReference type="NCBI Taxonomy" id="1538125"/>
    <lineage>
        <taxon>Eukaryota</taxon>
        <taxon>Metazoa</taxon>
        <taxon>Ecdysozoa</taxon>
        <taxon>Arthropoda</taxon>
        <taxon>Chelicerata</taxon>
        <taxon>Arachnida</taxon>
        <taxon>Araneae</taxon>
        <taxon>Araneomorphae</taxon>
        <taxon>Entelegynae</taxon>
        <taxon>Araneoidea</taxon>
        <taxon>Araneidae</taxon>
        <taxon>Caerostris</taxon>
    </lineage>
</organism>
<keyword evidence="7" id="KW-1185">Reference proteome</keyword>
<evidence type="ECO:0000256" key="3">
    <source>
        <dbReference type="ARBA" id="ARBA00022989"/>
    </source>
</evidence>
<name>A0AAV4TL63_9ARAC</name>
<dbReference type="PANTHER" id="PTHR13531:SF6">
    <property type="entry name" value="TMEM (HUMAN TRANSMEMBRANE PROTEIN) HOMOLOG"/>
    <property type="match status" value="1"/>
</dbReference>
<dbReference type="GO" id="GO:0016020">
    <property type="term" value="C:membrane"/>
    <property type="evidence" value="ECO:0007669"/>
    <property type="project" value="UniProtKB-SubCell"/>
</dbReference>
<keyword evidence="2 5" id="KW-0812">Transmembrane</keyword>
<dbReference type="Proteomes" id="UP001054837">
    <property type="component" value="Unassembled WGS sequence"/>
</dbReference>
<accession>A0AAV4TL63</accession>
<feature type="transmembrane region" description="Helical" evidence="5">
    <location>
        <begin position="107"/>
        <end position="124"/>
    </location>
</feature>
<proteinExistence type="predicted"/>
<sequence length="213" mass="24074">MDVMRSAAHKVTEVVFPGIKISYGHKFSRKSEEVLSSLPLQMCLYFNVNYSPLWILVRIGCLIYKFYDLSQLYQILLTTIIVLMIVVEISRLYLGYVGNLTEKVPELAVYLLLIIVWLTSDHFNSCKLREFKKLFPSFLRLLPRIFFSPESAPTFERGGFAITGPGLITDSPLDTTSDLTKTAQNVTMHIDSASPIDVTDDFLHGHSGYTIGP</sequence>
<evidence type="ECO:0000256" key="4">
    <source>
        <dbReference type="ARBA" id="ARBA00023136"/>
    </source>
</evidence>
<comment type="subcellular location">
    <subcellularLocation>
        <location evidence="1">Membrane</location>
        <topology evidence="1">Multi-pass membrane protein</topology>
    </subcellularLocation>
</comment>
<protein>
    <submittedName>
        <fullName evidence="6">Transmembrane protein 17B</fullName>
    </submittedName>
</protein>
<evidence type="ECO:0000313" key="7">
    <source>
        <dbReference type="Proteomes" id="UP001054837"/>
    </source>
</evidence>
<dbReference type="InterPro" id="IPR019184">
    <property type="entry name" value="Uncharacterised_TM-17"/>
</dbReference>
<keyword evidence="4 5" id="KW-0472">Membrane</keyword>
<keyword evidence="3 5" id="KW-1133">Transmembrane helix</keyword>
<evidence type="ECO:0000256" key="5">
    <source>
        <dbReference type="SAM" id="Phobius"/>
    </source>
</evidence>
<gene>
    <name evidence="6" type="primary">Tmem17-b</name>
    <name evidence="6" type="ORF">CDAR_26941</name>
</gene>
<comment type="caution">
    <text evidence="6">The sequence shown here is derived from an EMBL/GenBank/DDBJ whole genome shotgun (WGS) entry which is preliminary data.</text>
</comment>